<proteinExistence type="inferred from homology"/>
<protein>
    <submittedName>
        <fullName evidence="12">SusC/RagA family TonB-linked outer membrane protein</fullName>
    </submittedName>
</protein>
<reference evidence="12 13" key="1">
    <citation type="submission" date="2024-01" db="EMBL/GenBank/DDBJ databases">
        <title>Pedobacter sp. nov., isolated from fresh soil.</title>
        <authorList>
            <person name="Le N.T.T."/>
        </authorList>
    </citation>
    <scope>NUCLEOTIDE SEQUENCE [LARGE SCALE GENOMIC DNA]</scope>
    <source>
        <strain evidence="12 13">KR3-3</strain>
    </source>
</reference>
<sequence length="1192" mass="132085">MKQQKILLIILFTLFFKICDAQKVTLNERNLALEKVLRKVRQQTGVGFLFTENALKTAIPVTIDVKDRDLKETLQLIFEKQPLRYELENNSIVVSTKEKSLLGKIVAYFKRIEVNGRVLDEEGKPLEGAIISLLPTGTEKESNLRKVLATTLADGSFQISGLADSSFLYITYVGYEPLPIRAVEKLGNLKLTLSGNLKEVVVNTGYQTLTRERSAGSFAIPNLELMAARTSSMNVLQRLDGLVAGMVINNSPTAHKEGNTILVRGLSTLNANRSPLVVVDGLAMDVGNISAINPQDVANITVLKDATAASIWGSRAANGVIVITTKKGGAGKTKVNYNFFVNFQGRPQYDYFPVLNSSQYIQASRETFDPVYWPYSKATVYSQPTVTIGISPDRQILYDMNRGVLSAAQGNAKLDSLSRISNVGQMGEVWYRPAILMNHSLAVAGGTDKHTFYNSFAYTNAQSSTPGESDQTFKINTRQDFAVGKRLKLYFIADLNYQLTATANFKPVDNRFLPYQLFQDANGNALAMPYLGYLSEAQRPSIENQSKMSLNYNPLQDAQSGFSKGNDFKGRFNAGLDMELIKGLHFEGLYGYIKGIGRYKKYLDQSNYQQRINTVNFAVANTDGSVTYNLPNFGGQYTTSNIDLQNWVVRNQLNYTKNWNSGQHQLVVLFGNELQEQRTLNTTSAVFGYNLNLQTYAMVDYKILSSTGVKNPILNKGVSGSVLDPNVYFSEFESVPRTRYISYYANAGYTFNGKYTLNASWRNDQSNLFGPDRAAQRRPVWSVGLKWNLGAEPWLSENWISLLMLRATYGITGNAPKPGFASSKDVFATKPLTNAPGGQALVISTLSNPKLTWESTANYNLGLDFGLLTHRISGAIDFYVKKTTGMLGRMPVNPIVGADAINGNVGSMNNRGIELTLNSTNIKGRDFAWHSSFILSYNKNKVTNFGALAIPITTGAQQVNSLYTMGQSAFAIYAYNYAGLDQLGDPMVRLANGSLTKRNIDVLPGDVLYMGSIQPVWNGGLANMFRYKDFSLNLNLSYSLGDVMYRNMNQVFTGWGFISNQNLQAGNLHADFANRWKQPGDEALTNIPAFVANSNLSSSRRFTDFYTGGNLNVVSAAYVKLRELALSYQVPERIVRKMKIGGLSLKAQLSNVMLWKTNKYGIDPEFQDARFATTSQMPSNQNTISFGLSLNL</sequence>
<keyword evidence="3 8" id="KW-1134">Transmembrane beta strand</keyword>
<dbReference type="EMBL" id="JAZDQT010000001">
    <property type="protein sequence ID" value="MEE1944194.1"/>
    <property type="molecule type" value="Genomic_DNA"/>
</dbReference>
<dbReference type="InterPro" id="IPR023997">
    <property type="entry name" value="TonB-dep_OMP_SusC/RagA_CS"/>
</dbReference>
<dbReference type="PROSITE" id="PS52016">
    <property type="entry name" value="TONB_DEPENDENT_REC_3"/>
    <property type="match status" value="1"/>
</dbReference>
<dbReference type="RefSeq" id="WP_330106569.1">
    <property type="nucleotide sequence ID" value="NZ_JAZDQT010000001.1"/>
</dbReference>
<evidence type="ECO:0000256" key="7">
    <source>
        <dbReference type="ARBA" id="ARBA00023237"/>
    </source>
</evidence>
<evidence type="ECO:0000256" key="4">
    <source>
        <dbReference type="ARBA" id="ARBA00022692"/>
    </source>
</evidence>
<feature type="domain" description="TonB-dependent receptor plug" evidence="11">
    <location>
        <begin position="231"/>
        <end position="320"/>
    </location>
</feature>
<dbReference type="NCBIfam" id="TIGR04057">
    <property type="entry name" value="SusC_RagA_signa"/>
    <property type="match status" value="1"/>
</dbReference>
<evidence type="ECO:0000259" key="10">
    <source>
        <dbReference type="Pfam" id="PF00593"/>
    </source>
</evidence>
<dbReference type="InterPro" id="IPR012910">
    <property type="entry name" value="Plug_dom"/>
</dbReference>
<keyword evidence="5 9" id="KW-0798">TonB box</keyword>
<evidence type="ECO:0000313" key="12">
    <source>
        <dbReference type="EMBL" id="MEE1944194.1"/>
    </source>
</evidence>
<dbReference type="Gene3D" id="2.40.170.20">
    <property type="entry name" value="TonB-dependent receptor, beta-barrel domain"/>
    <property type="match status" value="1"/>
</dbReference>
<comment type="subcellular location">
    <subcellularLocation>
        <location evidence="1 8">Cell outer membrane</location>
        <topology evidence="1 8">Multi-pass membrane protein</topology>
    </subcellularLocation>
</comment>
<evidence type="ECO:0000256" key="2">
    <source>
        <dbReference type="ARBA" id="ARBA00022448"/>
    </source>
</evidence>
<keyword evidence="13" id="KW-1185">Reference proteome</keyword>
<evidence type="ECO:0000256" key="6">
    <source>
        <dbReference type="ARBA" id="ARBA00023136"/>
    </source>
</evidence>
<organism evidence="12 13">
    <name type="scientific">Pedobacter albus</name>
    <dbReference type="NCBI Taxonomy" id="3113905"/>
    <lineage>
        <taxon>Bacteria</taxon>
        <taxon>Pseudomonadati</taxon>
        <taxon>Bacteroidota</taxon>
        <taxon>Sphingobacteriia</taxon>
        <taxon>Sphingobacteriales</taxon>
        <taxon>Sphingobacteriaceae</taxon>
        <taxon>Pedobacter</taxon>
    </lineage>
</organism>
<keyword evidence="7 8" id="KW-0998">Cell outer membrane</keyword>
<evidence type="ECO:0000256" key="8">
    <source>
        <dbReference type="PROSITE-ProRule" id="PRU01360"/>
    </source>
</evidence>
<dbReference type="InterPro" id="IPR036942">
    <property type="entry name" value="Beta-barrel_TonB_sf"/>
</dbReference>
<dbReference type="NCBIfam" id="TIGR04056">
    <property type="entry name" value="OMP_RagA_SusC"/>
    <property type="match status" value="1"/>
</dbReference>
<keyword evidence="6 8" id="KW-0472">Membrane</keyword>
<comment type="similarity">
    <text evidence="8 9">Belongs to the TonB-dependent receptor family.</text>
</comment>
<name>A0ABU7I478_9SPHI</name>
<dbReference type="SUPFAM" id="SSF56935">
    <property type="entry name" value="Porins"/>
    <property type="match status" value="1"/>
</dbReference>
<evidence type="ECO:0000256" key="5">
    <source>
        <dbReference type="ARBA" id="ARBA00023077"/>
    </source>
</evidence>
<keyword evidence="2 8" id="KW-0813">Transport</keyword>
<dbReference type="InterPro" id="IPR008969">
    <property type="entry name" value="CarboxyPept-like_regulatory"/>
</dbReference>
<dbReference type="InterPro" id="IPR039426">
    <property type="entry name" value="TonB-dep_rcpt-like"/>
</dbReference>
<dbReference type="InterPro" id="IPR000531">
    <property type="entry name" value="Beta-barrel_TonB"/>
</dbReference>
<accession>A0ABU7I478</accession>
<dbReference type="Pfam" id="PF07715">
    <property type="entry name" value="Plug"/>
    <property type="match status" value="1"/>
</dbReference>
<comment type="caution">
    <text evidence="12">The sequence shown here is derived from an EMBL/GenBank/DDBJ whole genome shotgun (WGS) entry which is preliminary data.</text>
</comment>
<feature type="domain" description="TonB-dependent receptor-like beta-barrel" evidence="10">
    <location>
        <begin position="598"/>
        <end position="1040"/>
    </location>
</feature>
<dbReference type="InterPro" id="IPR023996">
    <property type="entry name" value="TonB-dep_OMP_SusC/RagA"/>
</dbReference>
<gene>
    <name evidence="12" type="ORF">VRU48_03675</name>
</gene>
<dbReference type="Proteomes" id="UP001336835">
    <property type="component" value="Unassembled WGS sequence"/>
</dbReference>
<dbReference type="SUPFAM" id="SSF49464">
    <property type="entry name" value="Carboxypeptidase regulatory domain-like"/>
    <property type="match status" value="1"/>
</dbReference>
<dbReference type="Gene3D" id="2.170.130.10">
    <property type="entry name" value="TonB-dependent receptor, plug domain"/>
    <property type="match status" value="1"/>
</dbReference>
<evidence type="ECO:0000259" key="11">
    <source>
        <dbReference type="Pfam" id="PF07715"/>
    </source>
</evidence>
<evidence type="ECO:0000256" key="3">
    <source>
        <dbReference type="ARBA" id="ARBA00022452"/>
    </source>
</evidence>
<evidence type="ECO:0000256" key="1">
    <source>
        <dbReference type="ARBA" id="ARBA00004571"/>
    </source>
</evidence>
<evidence type="ECO:0000313" key="13">
    <source>
        <dbReference type="Proteomes" id="UP001336835"/>
    </source>
</evidence>
<keyword evidence="4 8" id="KW-0812">Transmembrane</keyword>
<dbReference type="Pfam" id="PF00593">
    <property type="entry name" value="TonB_dep_Rec_b-barrel"/>
    <property type="match status" value="1"/>
</dbReference>
<evidence type="ECO:0000256" key="9">
    <source>
        <dbReference type="RuleBase" id="RU003357"/>
    </source>
</evidence>
<dbReference type="InterPro" id="IPR037066">
    <property type="entry name" value="Plug_dom_sf"/>
</dbReference>